<dbReference type="GO" id="GO:0005634">
    <property type="term" value="C:nucleus"/>
    <property type="evidence" value="ECO:0007669"/>
    <property type="project" value="UniProtKB-SubCell"/>
</dbReference>
<feature type="domain" description="Myb-like" evidence="9">
    <location>
        <begin position="149"/>
        <end position="206"/>
    </location>
</feature>
<evidence type="ECO:0000259" key="9">
    <source>
        <dbReference type="PROSITE" id="PS50090"/>
    </source>
</evidence>
<sequence>MDETEGDSRYPQNSYGVNNKHGYGPSQSPKLPVRNAIYPQPTQNHHAEEEEDEDDGLGEEEDEENVLIGDDANDEDEDYNSNGEQVHEGNYSRNAEDAINGRNLKKRKLKNLISSYEFAPRVPTPSAAATAAASFVRPAVIGRNSLTDWTEHETFILLDAWGHRFLQLGRKSLRSEEWQEVAERVSQESKIERNDTQCRNRLDTLKKTYKKEKTRLARSQGGTSKWVYFKKMAMLMSSPPHQSGLSCGMDSGEYVFMNPRVYLNQANGFDEMRDSPGNSESCRGEKDDSDELPPKKTQDGSSFRLLADAIRKFSEIYEKIESSKRKQMMELEKMRIDFQRELEAQRTQILERAQAEIEKIRRGEIEIEDDVSAENNVGGQH</sequence>
<dbReference type="Pfam" id="PF13837">
    <property type="entry name" value="Myb_DNA-bind_4"/>
    <property type="match status" value="1"/>
</dbReference>
<keyword evidence="4" id="KW-0238">DNA-binding</keyword>
<protein>
    <recommendedName>
        <fullName evidence="9">Myb-like domain-containing protein</fullName>
    </recommendedName>
</protein>
<comment type="caution">
    <text evidence="10">The sequence shown here is derived from an EMBL/GenBank/DDBJ whole genome shotgun (WGS) entry which is preliminary data.</text>
</comment>
<accession>A0AAD3XTG3</accession>
<dbReference type="EMBL" id="BSYO01000016">
    <property type="protein sequence ID" value="GMH15959.1"/>
    <property type="molecule type" value="Genomic_DNA"/>
</dbReference>
<feature type="coiled-coil region" evidence="7">
    <location>
        <begin position="328"/>
        <end position="370"/>
    </location>
</feature>
<evidence type="ECO:0000256" key="5">
    <source>
        <dbReference type="ARBA" id="ARBA00023163"/>
    </source>
</evidence>
<feature type="compositionally biased region" description="Basic and acidic residues" evidence="8">
    <location>
        <begin position="282"/>
        <end position="298"/>
    </location>
</feature>
<proteinExistence type="predicted"/>
<dbReference type="InterPro" id="IPR001005">
    <property type="entry name" value="SANT/Myb"/>
</dbReference>
<keyword evidence="3 7" id="KW-0175">Coiled coil</keyword>
<gene>
    <name evidence="10" type="ORF">Nepgr_017800</name>
</gene>
<dbReference type="GO" id="GO:0000976">
    <property type="term" value="F:transcription cis-regulatory region binding"/>
    <property type="evidence" value="ECO:0007669"/>
    <property type="project" value="TreeGrafter"/>
</dbReference>
<dbReference type="FunFam" id="1.10.10.60:FF:000104">
    <property type="entry name" value="trihelix transcription factor ASIL2"/>
    <property type="match status" value="1"/>
</dbReference>
<organism evidence="10 11">
    <name type="scientific">Nepenthes gracilis</name>
    <name type="common">Slender pitcher plant</name>
    <dbReference type="NCBI Taxonomy" id="150966"/>
    <lineage>
        <taxon>Eukaryota</taxon>
        <taxon>Viridiplantae</taxon>
        <taxon>Streptophyta</taxon>
        <taxon>Embryophyta</taxon>
        <taxon>Tracheophyta</taxon>
        <taxon>Spermatophyta</taxon>
        <taxon>Magnoliopsida</taxon>
        <taxon>eudicotyledons</taxon>
        <taxon>Gunneridae</taxon>
        <taxon>Pentapetalae</taxon>
        <taxon>Caryophyllales</taxon>
        <taxon>Nepenthaceae</taxon>
        <taxon>Nepenthes</taxon>
    </lineage>
</organism>
<reference evidence="10" key="1">
    <citation type="submission" date="2023-05" db="EMBL/GenBank/DDBJ databases">
        <title>Nepenthes gracilis genome sequencing.</title>
        <authorList>
            <person name="Fukushima K."/>
        </authorList>
    </citation>
    <scope>NUCLEOTIDE SEQUENCE</scope>
    <source>
        <strain evidence="10">SING2019-196</strain>
    </source>
</reference>
<dbReference type="Proteomes" id="UP001279734">
    <property type="component" value="Unassembled WGS sequence"/>
</dbReference>
<evidence type="ECO:0000313" key="10">
    <source>
        <dbReference type="EMBL" id="GMH15959.1"/>
    </source>
</evidence>
<feature type="region of interest" description="Disordered" evidence="8">
    <location>
        <begin position="1"/>
        <end position="88"/>
    </location>
</feature>
<dbReference type="PANTHER" id="PTHR31307">
    <property type="entry name" value="TRIHELIX TRANSCRIPTION FACTOR ASIL2"/>
    <property type="match status" value="1"/>
</dbReference>
<feature type="region of interest" description="Disordered" evidence="8">
    <location>
        <begin position="268"/>
        <end position="301"/>
    </location>
</feature>
<dbReference type="InterPro" id="IPR044823">
    <property type="entry name" value="ASIL1/2-like"/>
</dbReference>
<dbReference type="PANTHER" id="PTHR31307:SF6">
    <property type="entry name" value="OS01G0718900 PROTEIN"/>
    <property type="match status" value="1"/>
</dbReference>
<evidence type="ECO:0000256" key="1">
    <source>
        <dbReference type="ARBA" id="ARBA00004123"/>
    </source>
</evidence>
<keyword evidence="5" id="KW-0804">Transcription</keyword>
<evidence type="ECO:0000256" key="6">
    <source>
        <dbReference type="ARBA" id="ARBA00023242"/>
    </source>
</evidence>
<comment type="subcellular location">
    <subcellularLocation>
        <location evidence="1">Nucleus</location>
    </subcellularLocation>
</comment>
<evidence type="ECO:0000256" key="4">
    <source>
        <dbReference type="ARBA" id="ARBA00023125"/>
    </source>
</evidence>
<dbReference type="Gene3D" id="1.10.10.60">
    <property type="entry name" value="Homeodomain-like"/>
    <property type="match status" value="1"/>
</dbReference>
<evidence type="ECO:0000256" key="3">
    <source>
        <dbReference type="ARBA" id="ARBA00023054"/>
    </source>
</evidence>
<feature type="compositionally biased region" description="Acidic residues" evidence="8">
    <location>
        <begin position="49"/>
        <end position="79"/>
    </location>
</feature>
<keyword evidence="6" id="KW-0539">Nucleus</keyword>
<evidence type="ECO:0000256" key="7">
    <source>
        <dbReference type="SAM" id="Coils"/>
    </source>
</evidence>
<dbReference type="AlphaFoldDB" id="A0AAD3XTG3"/>
<evidence type="ECO:0000256" key="8">
    <source>
        <dbReference type="SAM" id="MobiDB-lite"/>
    </source>
</evidence>
<dbReference type="PROSITE" id="PS50090">
    <property type="entry name" value="MYB_LIKE"/>
    <property type="match status" value="1"/>
</dbReference>
<keyword evidence="2" id="KW-0805">Transcription regulation</keyword>
<keyword evidence="11" id="KW-1185">Reference proteome</keyword>
<evidence type="ECO:0000256" key="2">
    <source>
        <dbReference type="ARBA" id="ARBA00023015"/>
    </source>
</evidence>
<dbReference type="InterPro" id="IPR044822">
    <property type="entry name" value="Myb_DNA-bind_4"/>
</dbReference>
<evidence type="ECO:0000313" key="11">
    <source>
        <dbReference type="Proteomes" id="UP001279734"/>
    </source>
</evidence>
<name>A0AAD3XTG3_NEPGR</name>